<protein>
    <submittedName>
        <fullName evidence="1">Sulfotransferase family 2 domain-containing protein</fullName>
    </submittedName>
</protein>
<dbReference type="RefSeq" id="WP_270919389.1">
    <property type="nucleotide sequence ID" value="NZ_CP127247.1"/>
</dbReference>
<sequence length="247" mass="28062">MAGFLIHKKSNVTVFWMQKSGCTFLKNLFYALAVGNAYSNPQGIHSDRFARHRIKFRPFWHKIDPDISFVVVRDPVARVCSFYWNKIDSRAPNSKSKLRETLSRLAKLDHPSFRGFAEQRGETLDEHRYLLGLMLDAIGHVFADEERKFLNGHFARQNELILAGGANGLPVVALEQLHHDIPASVVDRLPELVTVLKGMPRMNESKKAFSAEELLTPELRTRIMNLYPQDVILHSKAIAANPTAECN</sequence>
<keyword evidence="2" id="KW-1185">Reference proteome</keyword>
<dbReference type="GO" id="GO:0008146">
    <property type="term" value="F:sulfotransferase activity"/>
    <property type="evidence" value="ECO:0007669"/>
    <property type="project" value="InterPro"/>
</dbReference>
<dbReference type="AlphaFoldDB" id="A0A9Y2L184"/>
<proteinExistence type="predicted"/>
<evidence type="ECO:0000313" key="1">
    <source>
        <dbReference type="EMBL" id="WIY26443.1"/>
    </source>
</evidence>
<organism evidence="1 2">
    <name type="scientific">Parasedimentitalea psychrophila</name>
    <dbReference type="NCBI Taxonomy" id="2997337"/>
    <lineage>
        <taxon>Bacteria</taxon>
        <taxon>Pseudomonadati</taxon>
        <taxon>Pseudomonadota</taxon>
        <taxon>Alphaproteobacteria</taxon>
        <taxon>Rhodobacterales</taxon>
        <taxon>Paracoccaceae</taxon>
        <taxon>Parasedimentitalea</taxon>
    </lineage>
</organism>
<dbReference type="InterPro" id="IPR027417">
    <property type="entry name" value="P-loop_NTPase"/>
</dbReference>
<dbReference type="InterPro" id="IPR005331">
    <property type="entry name" value="Sulfotransferase"/>
</dbReference>
<reference evidence="1 2" key="1">
    <citation type="submission" date="2023-06" db="EMBL/GenBank/DDBJ databases">
        <title>Parasedimentitalea psychrophila sp. nov., a psychrophilic bacterium isolated from deep-sea sediment.</title>
        <authorList>
            <person name="Li A."/>
        </authorList>
    </citation>
    <scope>NUCLEOTIDE SEQUENCE [LARGE SCALE GENOMIC DNA]</scope>
    <source>
        <strain evidence="1 2">QS115</strain>
    </source>
</reference>
<dbReference type="SUPFAM" id="SSF52540">
    <property type="entry name" value="P-loop containing nucleoside triphosphate hydrolases"/>
    <property type="match status" value="1"/>
</dbReference>
<dbReference type="EMBL" id="CP127247">
    <property type="protein sequence ID" value="WIY26443.1"/>
    <property type="molecule type" value="Genomic_DNA"/>
</dbReference>
<dbReference type="Pfam" id="PF03567">
    <property type="entry name" value="Sulfotransfer_2"/>
    <property type="match status" value="1"/>
</dbReference>
<dbReference type="GO" id="GO:0016020">
    <property type="term" value="C:membrane"/>
    <property type="evidence" value="ECO:0007669"/>
    <property type="project" value="InterPro"/>
</dbReference>
<gene>
    <name evidence="1" type="ORF">QPJ95_05880</name>
</gene>
<name>A0A9Y2L184_9RHOB</name>
<evidence type="ECO:0000313" key="2">
    <source>
        <dbReference type="Proteomes" id="UP001238334"/>
    </source>
</evidence>
<dbReference type="KEGG" id="ppso:QPJ95_05880"/>
<dbReference type="Proteomes" id="UP001238334">
    <property type="component" value="Chromosome"/>
</dbReference>
<accession>A0A9Y2L184</accession>